<gene>
    <name evidence="12" type="ORF">DKM44_14380</name>
</gene>
<dbReference type="PANTHER" id="PTHR30195:SF15">
    <property type="entry name" value="TYPE I RESTRICTION ENZYME HINDI ENDONUCLEASE SUBUNIT"/>
    <property type="match status" value="1"/>
</dbReference>
<dbReference type="CDD" id="cd18030">
    <property type="entry name" value="DEXHc_RE_I_HsdR"/>
    <property type="match status" value="1"/>
</dbReference>
<comment type="function">
    <text evidence="10">Subunit R is required for both nuclease and ATPase activities, but not for modification.</text>
</comment>
<evidence type="ECO:0000256" key="1">
    <source>
        <dbReference type="ARBA" id="ARBA00000851"/>
    </source>
</evidence>
<dbReference type="Gene3D" id="3.40.50.300">
    <property type="entry name" value="P-loop containing nucleotide triphosphate hydrolases"/>
    <property type="match status" value="2"/>
</dbReference>
<comment type="subunit">
    <text evidence="10">The type I restriction/modification system is composed of three polypeptides R, M and S.</text>
</comment>
<dbReference type="Pfam" id="PF22679">
    <property type="entry name" value="T1R_D3-like"/>
    <property type="match status" value="1"/>
</dbReference>
<dbReference type="KEGG" id="dez:DKM44_14380"/>
<evidence type="ECO:0000259" key="11">
    <source>
        <dbReference type="PROSITE" id="PS51192"/>
    </source>
</evidence>
<dbReference type="InterPro" id="IPR027417">
    <property type="entry name" value="P-loop_NTPase"/>
</dbReference>
<sequence length="1017" mass="115022">MSTVGQKERVTQDRVVRLFEQQLGYRYLGDWEKRAGNSHIEEDLVRRFLKSQHTPDALIDRALHQLKEKAQVQTQTLYDANQAVYELLRYGVKVKPETGEQSQTVQLVNWAHPEANDFALAEEVSVPGKHGKRPDIVLYLNGIAVGVLELKRSTVSVSEGIRQNLDNQKKVFIEPFFSAMQLVMAGNDTEGLRYGTIQTPEKYYLTWKEDEESSVPAQEHLLDTQLAQLCNKKRLLDLLLNFVVYDKGIKKLCRPNQYFGVKAARRAVREEKGGIIWHTQGSGKSLTMVWLAKWILENVEGSRVLIITDRTELDQQIEGTFLGVGESITRTASGAELLGLLAQPNPRLMCSLIHKFGAQDEGDISAFVQEVQQGQQAGFQPYGRFFVFVDECHRTQSGALHQAMTSLLPGAVMIGFTGTPLLKADKARSIEVFGPYIHTYRYDQAVRDGVVLDLKYEARDIDQHLTSTKKIDEWFALKTKDLTEAARSRLKQRWGTLQKVLSSQDRLNKIVADILLDMEKQPRLESGQGNAMLVVSSIYQACKVYELFLDAGFEKCAIVTSYKPSIADTKGEETGEGLTERLQQYETYIKMLNGKSPEDFEKEVKERFIKQPGQLRLLIVVDKLLTGFDAPSATYLYIDKTMRDHALFQAICRVNRLDGEEKEYGYVVDYKDLFGSLGQAFKDYTSGALDGYDQKDVQGLLQDRLATGRARLEERLEELRALCEPVPPPRDSQAHLHYFCGDPGQPEEANAKAPTRLLLYKLTGGLVRAYADIANELEQAGYTAAEGEMVRQQVAHFQKLSDEVKLASADYIDLKRYEPAMRHLIDTYIRADESEVVSAFEDLTLIDLLVQQGPAAVDQLPGSIKKDKTSVAETIENNLRKVITNEQPLNPAYYEQMSVLLDALIKERKEKALEYAAYLQKLAELAQQIKQVGGSQHYPASLATTAQRSLYDNLGQDEMLALRVDETVRRTRKDGWRGNLMKERELKRAVRTALGTHLVDEAHLAQLMELIRNQADY</sequence>
<name>A0A2Z3JSP4_9DEIO</name>
<dbReference type="InterPro" id="IPR014001">
    <property type="entry name" value="Helicase_ATP-bd"/>
</dbReference>
<dbReference type="InterPro" id="IPR004473">
    <property type="entry name" value="Restrct_endonuc_typeI_HsdR"/>
</dbReference>
<evidence type="ECO:0000256" key="5">
    <source>
        <dbReference type="ARBA" id="ARBA00022747"/>
    </source>
</evidence>
<dbReference type="GO" id="GO:0005524">
    <property type="term" value="F:ATP binding"/>
    <property type="evidence" value="ECO:0007669"/>
    <property type="project" value="UniProtKB-KW"/>
</dbReference>
<evidence type="ECO:0000256" key="4">
    <source>
        <dbReference type="ARBA" id="ARBA00022741"/>
    </source>
</evidence>
<dbReference type="NCBIfam" id="TIGR00348">
    <property type="entry name" value="hsdR"/>
    <property type="match status" value="1"/>
</dbReference>
<evidence type="ECO:0000313" key="13">
    <source>
        <dbReference type="Proteomes" id="UP000245368"/>
    </source>
</evidence>
<comment type="catalytic activity">
    <reaction evidence="1 10">
        <text>Endonucleolytic cleavage of DNA to give random double-stranded fragments with terminal 5'-phosphates, ATP is simultaneously hydrolyzed.</text>
        <dbReference type="EC" id="3.1.21.3"/>
    </reaction>
</comment>
<dbReference type="GO" id="GO:0009307">
    <property type="term" value="P:DNA restriction-modification system"/>
    <property type="evidence" value="ECO:0007669"/>
    <property type="project" value="UniProtKB-KW"/>
</dbReference>
<keyword evidence="6 12" id="KW-0255">Endonuclease</keyword>
<accession>A0A2Z3JSP4</accession>
<proteinExistence type="inferred from homology"/>
<evidence type="ECO:0000256" key="8">
    <source>
        <dbReference type="ARBA" id="ARBA00022840"/>
    </source>
</evidence>
<dbReference type="GO" id="GO:0009035">
    <property type="term" value="F:type I site-specific deoxyribonuclease activity"/>
    <property type="evidence" value="ECO:0007669"/>
    <property type="project" value="UniProtKB-EC"/>
</dbReference>
<evidence type="ECO:0000256" key="6">
    <source>
        <dbReference type="ARBA" id="ARBA00022759"/>
    </source>
</evidence>
<dbReference type="Pfam" id="PF18766">
    <property type="entry name" value="SWI2_SNF2"/>
    <property type="match status" value="1"/>
</dbReference>
<keyword evidence="4 10" id="KW-0547">Nucleotide-binding</keyword>
<dbReference type="REBASE" id="252739">
    <property type="entry name" value="Dsp17ORF14395P"/>
</dbReference>
<dbReference type="OrthoDB" id="9758243at2"/>
<reference evidence="12 13" key="1">
    <citation type="submission" date="2018-05" db="EMBL/GenBank/DDBJ databases">
        <title>Complete Genome Sequence of Deinococcus sp. strain 17bor-2.</title>
        <authorList>
            <person name="Srinivasan S."/>
        </authorList>
    </citation>
    <scope>NUCLEOTIDE SEQUENCE [LARGE SCALE GENOMIC DNA]</scope>
    <source>
        <strain evidence="12 13">17bor-2</strain>
    </source>
</reference>
<dbReference type="InterPro" id="IPR051268">
    <property type="entry name" value="Type-I_R_enzyme_R_subunit"/>
</dbReference>
<protein>
    <recommendedName>
        <fullName evidence="10">Type I restriction enzyme endonuclease subunit</fullName>
        <shortName evidence="10">R protein</shortName>
        <ecNumber evidence="10">3.1.21.3</ecNumber>
    </recommendedName>
</protein>
<dbReference type="AlphaFoldDB" id="A0A2Z3JSP4"/>
<keyword evidence="8 10" id="KW-0067">ATP-binding</keyword>
<keyword evidence="7 10" id="KW-0378">Hydrolase</keyword>
<dbReference type="PROSITE" id="PS51192">
    <property type="entry name" value="HELICASE_ATP_BIND_1"/>
    <property type="match status" value="1"/>
</dbReference>
<organism evidence="12 13">
    <name type="scientific">Deinococcus irradiatisoli</name>
    <dbReference type="NCBI Taxonomy" id="2202254"/>
    <lineage>
        <taxon>Bacteria</taxon>
        <taxon>Thermotogati</taxon>
        <taxon>Deinococcota</taxon>
        <taxon>Deinococci</taxon>
        <taxon>Deinococcales</taxon>
        <taxon>Deinococcaceae</taxon>
        <taxon>Deinococcus</taxon>
    </lineage>
</organism>
<keyword evidence="13" id="KW-1185">Reference proteome</keyword>
<dbReference type="InterPro" id="IPR007409">
    <property type="entry name" value="Restrct_endonuc_type1_HsdR_N"/>
</dbReference>
<dbReference type="Gene3D" id="3.90.1570.50">
    <property type="match status" value="1"/>
</dbReference>
<dbReference type="EC" id="3.1.21.3" evidence="10"/>
<keyword evidence="5 10" id="KW-0680">Restriction system</keyword>
<evidence type="ECO:0000313" key="12">
    <source>
        <dbReference type="EMBL" id="AWN24268.1"/>
    </source>
</evidence>
<dbReference type="SUPFAM" id="SSF52540">
    <property type="entry name" value="P-loop containing nucleoside triphosphate hydrolases"/>
    <property type="match status" value="2"/>
</dbReference>
<dbReference type="SMART" id="SM00487">
    <property type="entry name" value="DEXDc"/>
    <property type="match status" value="1"/>
</dbReference>
<dbReference type="Proteomes" id="UP000245368">
    <property type="component" value="Chromosome"/>
</dbReference>
<dbReference type="EMBL" id="CP029494">
    <property type="protein sequence ID" value="AWN24268.1"/>
    <property type="molecule type" value="Genomic_DNA"/>
</dbReference>
<evidence type="ECO:0000256" key="3">
    <source>
        <dbReference type="ARBA" id="ARBA00022722"/>
    </source>
</evidence>
<dbReference type="InterPro" id="IPR055180">
    <property type="entry name" value="HsdR_RecA-like_helicase_dom_2"/>
</dbReference>
<evidence type="ECO:0000256" key="2">
    <source>
        <dbReference type="ARBA" id="ARBA00008598"/>
    </source>
</evidence>
<evidence type="ECO:0000256" key="9">
    <source>
        <dbReference type="ARBA" id="ARBA00023125"/>
    </source>
</evidence>
<keyword evidence="9 10" id="KW-0238">DNA-binding</keyword>
<evidence type="ECO:0000256" key="10">
    <source>
        <dbReference type="RuleBase" id="RU364115"/>
    </source>
</evidence>
<evidence type="ECO:0000256" key="7">
    <source>
        <dbReference type="ARBA" id="ARBA00022801"/>
    </source>
</evidence>
<dbReference type="CDD" id="cd22332">
    <property type="entry name" value="HsdR_N"/>
    <property type="match status" value="1"/>
</dbReference>
<dbReference type="InterPro" id="IPR040980">
    <property type="entry name" value="SWI2_SNF2"/>
</dbReference>
<keyword evidence="3" id="KW-0540">Nuclease</keyword>
<dbReference type="RefSeq" id="WP_109827993.1">
    <property type="nucleotide sequence ID" value="NZ_CP029494.1"/>
</dbReference>
<dbReference type="PANTHER" id="PTHR30195">
    <property type="entry name" value="TYPE I SITE-SPECIFIC DEOXYRIBONUCLEASE PROTEIN SUBUNIT M AND R"/>
    <property type="match status" value="1"/>
</dbReference>
<feature type="domain" description="Helicase ATP-binding" evidence="11">
    <location>
        <begin position="265"/>
        <end position="438"/>
    </location>
</feature>
<dbReference type="GO" id="GO:0003677">
    <property type="term" value="F:DNA binding"/>
    <property type="evidence" value="ECO:0007669"/>
    <property type="project" value="UniProtKB-KW"/>
</dbReference>
<dbReference type="CDD" id="cd18800">
    <property type="entry name" value="SF2_C_EcoR124I-like"/>
    <property type="match status" value="1"/>
</dbReference>
<comment type="similarity">
    <text evidence="2 10">Belongs to the HsdR family.</text>
</comment>
<dbReference type="Pfam" id="PF04313">
    <property type="entry name" value="HSDR_N"/>
    <property type="match status" value="1"/>
</dbReference>